<dbReference type="GO" id="GO:0003700">
    <property type="term" value="F:DNA-binding transcription factor activity"/>
    <property type="evidence" value="ECO:0007669"/>
    <property type="project" value="InterPro"/>
</dbReference>
<proteinExistence type="predicted"/>
<sequence length="451" mass="50190">MSEVKDPMKKQFGSIISLSHANDSSSALAHLTCPPSSSSCFHETTSTTQLQESKEPSRNGVTLVQDNDVSDQTTGDLKPPLTSSSRCQNPKTPSTKIETMTLKSFRNGAQSKTSTSEEKKAKQPEEALPCPRCNSMLTKFCYYNNYNTKQPRYLCKNCQRYWTDGGTIRNNMPIGAGLRKSKNSLATKSHGQQHKMVPEELQGGRLNAPKKLHNTIMGNGVAIPSFGLDSTLHDTMPSVMNIADRAQSGVPNGFRATMPNHYEKEDWISHCSKVPFTSTSTSTSRHVGSHESVDKRVNDFNSQFPDYPSFPWSYSMPLTYHPPRHPLSFHSTPSYWSYMPPPYWNMPCIPSQSSFNNNVSTSTLGKHSRDGNIIAPPNSQKEMHDINHKGSTHNVLIPKTRRFHDLSEAAKSSIWLQLGIKNNKANSEGLFTASSSNGNYMNHMLQDNPAD</sequence>
<dbReference type="PANTHER" id="PTHR31089">
    <property type="entry name" value="CYCLIC DOF FACTOR 2"/>
    <property type="match status" value="1"/>
</dbReference>
<evidence type="ECO:0000256" key="6">
    <source>
        <dbReference type="ARBA" id="ARBA00023163"/>
    </source>
</evidence>
<keyword evidence="1" id="KW-0479">Metal-binding</keyword>
<evidence type="ECO:0000256" key="3">
    <source>
        <dbReference type="ARBA" id="ARBA00022833"/>
    </source>
</evidence>
<accession>A0AAN9SPG7</accession>
<dbReference type="EMBL" id="JAYMYS010000003">
    <property type="protein sequence ID" value="KAK7400907.1"/>
    <property type="molecule type" value="Genomic_DNA"/>
</dbReference>
<keyword evidence="7 8" id="KW-0539">Nucleus</keyword>
<feature type="region of interest" description="Disordered" evidence="9">
    <location>
        <begin position="24"/>
        <end position="126"/>
    </location>
</feature>
<dbReference type="GO" id="GO:0003677">
    <property type="term" value="F:DNA binding"/>
    <property type="evidence" value="ECO:0007669"/>
    <property type="project" value="UniProtKB-UniRule"/>
</dbReference>
<dbReference type="Pfam" id="PF02701">
    <property type="entry name" value="Zn_ribbon_Dof"/>
    <property type="match status" value="1"/>
</dbReference>
<comment type="subcellular location">
    <subcellularLocation>
        <location evidence="8">Nucleus</location>
    </subcellularLocation>
</comment>
<keyword evidence="12" id="KW-1185">Reference proteome</keyword>
<name>A0AAN9SPG7_PSOTE</name>
<evidence type="ECO:0000256" key="9">
    <source>
        <dbReference type="SAM" id="MobiDB-lite"/>
    </source>
</evidence>
<feature type="compositionally biased region" description="Polar residues" evidence="9">
    <location>
        <begin position="59"/>
        <end position="108"/>
    </location>
</feature>
<evidence type="ECO:0000313" key="12">
    <source>
        <dbReference type="Proteomes" id="UP001386955"/>
    </source>
</evidence>
<gene>
    <name evidence="11" type="ORF">VNO78_12216</name>
</gene>
<dbReference type="AlphaFoldDB" id="A0AAN9SPG7"/>
<evidence type="ECO:0000256" key="1">
    <source>
        <dbReference type="ARBA" id="ARBA00022723"/>
    </source>
</evidence>
<dbReference type="InterPro" id="IPR003851">
    <property type="entry name" value="Znf_Dof"/>
</dbReference>
<dbReference type="GO" id="GO:0005634">
    <property type="term" value="C:nucleus"/>
    <property type="evidence" value="ECO:0007669"/>
    <property type="project" value="UniProtKB-SubCell"/>
</dbReference>
<dbReference type="PANTHER" id="PTHR31089:SF69">
    <property type="entry name" value="DOF-TYPE ZINC FINGER DNA-BINDING FAMILY PROTEIN"/>
    <property type="match status" value="1"/>
</dbReference>
<evidence type="ECO:0000256" key="7">
    <source>
        <dbReference type="ARBA" id="ARBA00023242"/>
    </source>
</evidence>
<evidence type="ECO:0000256" key="8">
    <source>
        <dbReference type="PROSITE-ProRule" id="PRU00071"/>
    </source>
</evidence>
<keyword evidence="5 8" id="KW-0238">DNA-binding</keyword>
<dbReference type="GO" id="GO:0008270">
    <property type="term" value="F:zinc ion binding"/>
    <property type="evidence" value="ECO:0007669"/>
    <property type="project" value="UniProtKB-KW"/>
</dbReference>
<protein>
    <recommendedName>
        <fullName evidence="10">Dof-type domain-containing protein</fullName>
    </recommendedName>
</protein>
<reference evidence="11 12" key="1">
    <citation type="submission" date="2024-01" db="EMBL/GenBank/DDBJ databases">
        <title>The genomes of 5 underutilized Papilionoideae crops provide insights into root nodulation and disease resistanc.</title>
        <authorList>
            <person name="Jiang F."/>
        </authorList>
    </citation>
    <scope>NUCLEOTIDE SEQUENCE [LARGE SCALE GENOMIC DNA]</scope>
    <source>
        <strain evidence="11">DUOXIRENSHENG_FW03</strain>
        <tissue evidence="11">Leaves</tissue>
    </source>
</reference>
<evidence type="ECO:0000256" key="4">
    <source>
        <dbReference type="ARBA" id="ARBA00023015"/>
    </source>
</evidence>
<evidence type="ECO:0000256" key="2">
    <source>
        <dbReference type="ARBA" id="ARBA00022771"/>
    </source>
</evidence>
<organism evidence="11 12">
    <name type="scientific">Psophocarpus tetragonolobus</name>
    <name type="common">Winged bean</name>
    <name type="synonym">Dolichos tetragonolobus</name>
    <dbReference type="NCBI Taxonomy" id="3891"/>
    <lineage>
        <taxon>Eukaryota</taxon>
        <taxon>Viridiplantae</taxon>
        <taxon>Streptophyta</taxon>
        <taxon>Embryophyta</taxon>
        <taxon>Tracheophyta</taxon>
        <taxon>Spermatophyta</taxon>
        <taxon>Magnoliopsida</taxon>
        <taxon>eudicotyledons</taxon>
        <taxon>Gunneridae</taxon>
        <taxon>Pentapetalae</taxon>
        <taxon>rosids</taxon>
        <taxon>fabids</taxon>
        <taxon>Fabales</taxon>
        <taxon>Fabaceae</taxon>
        <taxon>Papilionoideae</taxon>
        <taxon>50 kb inversion clade</taxon>
        <taxon>NPAAA clade</taxon>
        <taxon>indigoferoid/millettioid clade</taxon>
        <taxon>Phaseoleae</taxon>
        <taxon>Psophocarpus</taxon>
    </lineage>
</organism>
<feature type="compositionally biased region" description="Basic and acidic residues" evidence="9">
    <location>
        <begin position="115"/>
        <end position="125"/>
    </location>
</feature>
<dbReference type="InterPro" id="IPR045174">
    <property type="entry name" value="Dof"/>
</dbReference>
<evidence type="ECO:0000313" key="11">
    <source>
        <dbReference type="EMBL" id="KAK7400907.1"/>
    </source>
</evidence>
<dbReference type="PROSITE" id="PS50884">
    <property type="entry name" value="ZF_DOF_2"/>
    <property type="match status" value="1"/>
</dbReference>
<keyword evidence="2 8" id="KW-0863">Zinc-finger</keyword>
<evidence type="ECO:0000256" key="5">
    <source>
        <dbReference type="ARBA" id="ARBA00023125"/>
    </source>
</evidence>
<evidence type="ECO:0000259" key="10">
    <source>
        <dbReference type="PROSITE" id="PS50884"/>
    </source>
</evidence>
<keyword evidence="6" id="KW-0804">Transcription</keyword>
<keyword evidence="4" id="KW-0805">Transcription regulation</keyword>
<comment type="caution">
    <text evidence="11">The sequence shown here is derived from an EMBL/GenBank/DDBJ whole genome shotgun (WGS) entry which is preliminary data.</text>
</comment>
<dbReference type="PROSITE" id="PS01361">
    <property type="entry name" value="ZF_DOF_1"/>
    <property type="match status" value="1"/>
</dbReference>
<dbReference type="Proteomes" id="UP001386955">
    <property type="component" value="Unassembled WGS sequence"/>
</dbReference>
<keyword evidence="3" id="KW-0862">Zinc</keyword>
<feature type="domain" description="Dof-type" evidence="10">
    <location>
        <begin position="128"/>
        <end position="183"/>
    </location>
</feature>
<feature type="compositionally biased region" description="Polar residues" evidence="9">
    <location>
        <begin position="34"/>
        <end position="51"/>
    </location>
</feature>